<keyword evidence="1 4" id="KW-0489">Methyltransferase</keyword>
<feature type="domain" description="Methyltransferase" evidence="3">
    <location>
        <begin position="50"/>
        <end position="144"/>
    </location>
</feature>
<name>L9UIP0_HALBP</name>
<reference evidence="4 5" key="1">
    <citation type="journal article" date="2014" name="PLoS Genet.">
        <title>Phylogenetically driven sequencing of extremely halophilic archaea reveals strategies for static and dynamic osmo-response.</title>
        <authorList>
            <person name="Becker E.A."/>
            <person name="Seitzer P.M."/>
            <person name="Tritt A."/>
            <person name="Larsen D."/>
            <person name="Krusor M."/>
            <person name="Yao A.I."/>
            <person name="Wu D."/>
            <person name="Madern D."/>
            <person name="Eisen J.A."/>
            <person name="Darling A.E."/>
            <person name="Facciotti M.T."/>
        </authorList>
    </citation>
    <scope>NUCLEOTIDE SEQUENCE [LARGE SCALE GENOMIC DNA]</scope>
    <source>
        <strain evidence="4 5">DSM 11551</strain>
    </source>
</reference>
<evidence type="ECO:0000256" key="1">
    <source>
        <dbReference type="ARBA" id="ARBA00022603"/>
    </source>
</evidence>
<evidence type="ECO:0000259" key="3">
    <source>
        <dbReference type="Pfam" id="PF13649"/>
    </source>
</evidence>
<gene>
    <name evidence="4" type="ORF">C499_15695</name>
</gene>
<sequence length="238" mass="25791">MTMTDGVTTTQEFYTRYAAVYDLIARWTPGVHGLRRAVADALALTPGDTIVEMGCGTGANFAYLRDRVGSEGTVVGVDFTPGVLAVARDRIRKKEWENVHVVRGDATRPPVAAADAVVATFVSGMLSDPAAAVRTWAELVGSGGRLALADLGRTTRTPLRPLNWVFRALVRASSPPGTGDQLQVPPTVLLDQRLVAAHRELEAVCEDVRRETRALGFARVSGGRVQRKTDEDNRQSFY</sequence>
<keyword evidence="2" id="KW-0808">Transferase</keyword>
<dbReference type="Pfam" id="PF13649">
    <property type="entry name" value="Methyltransf_25"/>
    <property type="match status" value="1"/>
</dbReference>
<dbReference type="GO" id="GO:0008168">
    <property type="term" value="F:methyltransferase activity"/>
    <property type="evidence" value="ECO:0007669"/>
    <property type="project" value="UniProtKB-KW"/>
</dbReference>
<evidence type="ECO:0000256" key="2">
    <source>
        <dbReference type="ARBA" id="ARBA00022679"/>
    </source>
</evidence>
<evidence type="ECO:0000313" key="5">
    <source>
        <dbReference type="Proteomes" id="UP000011585"/>
    </source>
</evidence>
<dbReference type="PANTHER" id="PTHR43861">
    <property type="entry name" value="TRANS-ACONITATE 2-METHYLTRANSFERASE-RELATED"/>
    <property type="match status" value="1"/>
</dbReference>
<dbReference type="PANTHER" id="PTHR43861:SF1">
    <property type="entry name" value="TRANS-ACONITATE 2-METHYLTRANSFERASE"/>
    <property type="match status" value="1"/>
</dbReference>
<accession>L9UIP0</accession>
<dbReference type="InterPro" id="IPR041698">
    <property type="entry name" value="Methyltransf_25"/>
</dbReference>
<dbReference type="GO" id="GO:0032259">
    <property type="term" value="P:methylation"/>
    <property type="evidence" value="ECO:0007669"/>
    <property type="project" value="UniProtKB-KW"/>
</dbReference>
<dbReference type="CDD" id="cd02440">
    <property type="entry name" value="AdoMet_MTases"/>
    <property type="match status" value="1"/>
</dbReference>
<keyword evidence="4" id="KW-0830">Ubiquinone</keyword>
<organism evidence="4 5">
    <name type="scientific">Halogeometricum borinquense (strain ATCC 700274 / DSM 11551 / JCM 10706 / KCTC 4070 / PR3)</name>
    <dbReference type="NCBI Taxonomy" id="469382"/>
    <lineage>
        <taxon>Archaea</taxon>
        <taxon>Methanobacteriati</taxon>
        <taxon>Methanobacteriota</taxon>
        <taxon>Stenosarchaea group</taxon>
        <taxon>Halobacteria</taxon>
        <taxon>Halobacteriales</taxon>
        <taxon>Haloferacaceae</taxon>
        <taxon>Halogeometricum</taxon>
    </lineage>
</organism>
<dbReference type="Proteomes" id="UP000011585">
    <property type="component" value="Unassembled WGS sequence"/>
</dbReference>
<dbReference type="EMBL" id="AOHT01000048">
    <property type="protein sequence ID" value="ELY24855.1"/>
    <property type="molecule type" value="Genomic_DNA"/>
</dbReference>
<protein>
    <submittedName>
        <fullName evidence="4">Methylase involved in ubiquinone/menaquinone biosynthesis</fullName>
    </submittedName>
</protein>
<dbReference type="AlphaFoldDB" id="L9UIP0"/>
<dbReference type="Gene3D" id="3.40.50.150">
    <property type="entry name" value="Vaccinia Virus protein VP39"/>
    <property type="match status" value="1"/>
</dbReference>
<dbReference type="InterPro" id="IPR029063">
    <property type="entry name" value="SAM-dependent_MTases_sf"/>
</dbReference>
<comment type="caution">
    <text evidence="4">The sequence shown here is derived from an EMBL/GenBank/DDBJ whole genome shotgun (WGS) entry which is preliminary data.</text>
</comment>
<proteinExistence type="predicted"/>
<evidence type="ECO:0000313" key="4">
    <source>
        <dbReference type="EMBL" id="ELY24855.1"/>
    </source>
</evidence>
<dbReference type="SUPFAM" id="SSF53335">
    <property type="entry name" value="S-adenosyl-L-methionine-dependent methyltransferases"/>
    <property type="match status" value="1"/>
</dbReference>